<gene>
    <name evidence="2" type="ORF">BCR38DRAFT_490926</name>
</gene>
<keyword evidence="1" id="KW-0732">Signal</keyword>
<protein>
    <submittedName>
        <fullName evidence="2">Uncharacterized protein</fullName>
    </submittedName>
</protein>
<evidence type="ECO:0000256" key="1">
    <source>
        <dbReference type="SAM" id="SignalP"/>
    </source>
</evidence>
<dbReference type="Proteomes" id="UP000193689">
    <property type="component" value="Unassembled WGS sequence"/>
</dbReference>
<accession>A0A1Y2D9I1</accession>
<feature type="chain" id="PRO_5012711418" evidence="1">
    <location>
        <begin position="26"/>
        <end position="206"/>
    </location>
</feature>
<dbReference type="EMBL" id="MCFJ01000025">
    <property type="protein sequence ID" value="ORY55919.1"/>
    <property type="molecule type" value="Genomic_DNA"/>
</dbReference>
<evidence type="ECO:0000313" key="3">
    <source>
        <dbReference type="Proteomes" id="UP000193689"/>
    </source>
</evidence>
<feature type="signal peptide" evidence="1">
    <location>
        <begin position="1"/>
        <end position="25"/>
    </location>
</feature>
<proteinExistence type="predicted"/>
<dbReference type="RefSeq" id="XP_040709871.1">
    <property type="nucleotide sequence ID" value="XM_040864593.1"/>
</dbReference>
<dbReference type="STRING" id="1141098.A0A1Y2D9I1"/>
<dbReference type="AlphaFoldDB" id="A0A1Y2D9I1"/>
<dbReference type="GeneID" id="63780805"/>
<evidence type="ECO:0000313" key="2">
    <source>
        <dbReference type="EMBL" id="ORY55919.1"/>
    </source>
</evidence>
<name>A0A1Y2D9I1_9PEZI</name>
<reference evidence="2 3" key="1">
    <citation type="submission" date="2016-07" db="EMBL/GenBank/DDBJ databases">
        <title>Pervasive Adenine N6-methylation of Active Genes in Fungi.</title>
        <authorList>
            <consortium name="DOE Joint Genome Institute"/>
            <person name="Mondo S.J."/>
            <person name="Dannebaum R.O."/>
            <person name="Kuo R.C."/>
            <person name="Labutti K."/>
            <person name="Haridas S."/>
            <person name="Kuo A."/>
            <person name="Salamov A."/>
            <person name="Ahrendt S.R."/>
            <person name="Lipzen A."/>
            <person name="Sullivan W."/>
            <person name="Andreopoulos W.B."/>
            <person name="Clum A."/>
            <person name="Lindquist E."/>
            <person name="Daum C."/>
            <person name="Ramamoorthy G.K."/>
            <person name="Gryganskyi A."/>
            <person name="Culley D."/>
            <person name="Magnuson J.K."/>
            <person name="James T.Y."/>
            <person name="O'Malley M.A."/>
            <person name="Stajich J.E."/>
            <person name="Spatafora J.W."/>
            <person name="Visel A."/>
            <person name="Grigoriev I.V."/>
        </authorList>
    </citation>
    <scope>NUCLEOTIDE SEQUENCE [LARGE SCALE GENOMIC DNA]</scope>
    <source>
        <strain evidence="2 3">CBS 129021</strain>
    </source>
</reference>
<dbReference type="InParanoid" id="A0A1Y2D9I1"/>
<comment type="caution">
    <text evidence="2">The sequence shown here is derived from an EMBL/GenBank/DDBJ whole genome shotgun (WGS) entry which is preliminary data.</text>
</comment>
<organism evidence="2 3">
    <name type="scientific">Pseudomassariella vexata</name>
    <dbReference type="NCBI Taxonomy" id="1141098"/>
    <lineage>
        <taxon>Eukaryota</taxon>
        <taxon>Fungi</taxon>
        <taxon>Dikarya</taxon>
        <taxon>Ascomycota</taxon>
        <taxon>Pezizomycotina</taxon>
        <taxon>Sordariomycetes</taxon>
        <taxon>Xylariomycetidae</taxon>
        <taxon>Amphisphaeriales</taxon>
        <taxon>Pseudomassariaceae</taxon>
        <taxon>Pseudomassariella</taxon>
    </lineage>
</organism>
<keyword evidence="3" id="KW-1185">Reference proteome</keyword>
<dbReference type="OrthoDB" id="5419105at2759"/>
<sequence length="206" mass="22302">MCYSMIKSAALAVLSLGFVFSGVNAAPTRNSKDLAVRAGGPDSWKPKPVPAVFDRGFYKSLDTMLSGPVRGNYSDIKAKSAGSTSFDTKVDRINIFKKKNTITLQDGDNDNDPTPVENQQSLSEIMTALFEADTGTKITNLSVIKFDTVVEKDTRAQIDAAYAKLNLDPATASFIVRKDSVVQFSIPKGVAQFDVSPNRVLVVTLE</sequence>